<proteinExistence type="predicted"/>
<dbReference type="EMBL" id="LN866626">
    <property type="protein sequence ID" value="CRN12704.1"/>
    <property type="molecule type" value="Genomic_DNA"/>
</dbReference>
<organism evidence="2 3">
    <name type="scientific">Klebsiella phage vB_KpnP_KpV289</name>
    <dbReference type="NCBI Taxonomy" id="1671396"/>
    <lineage>
        <taxon>Viruses</taxon>
        <taxon>Duplodnaviria</taxon>
        <taxon>Heunggongvirae</taxon>
        <taxon>Uroviricota</taxon>
        <taxon>Caudoviricetes</taxon>
        <taxon>Autographivirales</taxon>
        <taxon>Autotranscriptaviridae</taxon>
        <taxon>Studiervirinae</taxon>
        <taxon>Przondovirus</taxon>
        <taxon>Przondovirus KpV289</taxon>
    </lineage>
</organism>
<feature type="transmembrane region" description="Helical" evidence="1">
    <location>
        <begin position="13"/>
        <end position="35"/>
    </location>
</feature>
<evidence type="ECO:0000256" key="1">
    <source>
        <dbReference type="SAM" id="Phobius"/>
    </source>
</evidence>
<dbReference type="KEGG" id="vg:26641902"/>
<protein>
    <submittedName>
        <fullName evidence="2">Uncharacterized protein</fullName>
    </submittedName>
</protein>
<dbReference type="RefSeq" id="YP_009215472.1">
    <property type="nucleotide sequence ID" value="NC_028977.1"/>
</dbReference>
<keyword evidence="3" id="KW-1185">Reference proteome</keyword>
<accession>A0A0K2YXQ7</accession>
<sequence length="40" mass="4434">MNKFKEHFDPIPFLAYGLLGLWALSFVVSFVASCINGTSI</sequence>
<evidence type="ECO:0000313" key="2">
    <source>
        <dbReference type="EMBL" id="CRN12704.1"/>
    </source>
</evidence>
<name>A0A0K2YXQ7_9CAUD</name>
<dbReference type="Proteomes" id="UP000201385">
    <property type="component" value="Segment"/>
</dbReference>
<dbReference type="OrthoDB" id="41288at10239"/>
<dbReference type="GeneID" id="26641902"/>
<reference evidence="2 3" key="1">
    <citation type="journal article" date="2016" name="Arch. Virol.">
        <title>Complete genome sequence of novel T7-like virus vB_KpnP_KpV289 with lytic activity against Klebsiella pneumoniae.</title>
        <authorList>
            <person name="Volozhantsev N.V."/>
            <person name="Myakinina V.P."/>
            <person name="Popova A.V."/>
            <person name="Kislichkina A.A."/>
            <person name="Komisarova E.V."/>
            <person name="Knyazeva A.I."/>
            <person name="Krasilnikova V.M."/>
            <person name="Fursova N.K."/>
            <person name="Svetoch E.A."/>
        </authorList>
    </citation>
    <scope>NUCLEOTIDE SEQUENCE [LARGE SCALE GENOMIC DNA]</scope>
</reference>
<keyword evidence="1" id="KW-0812">Transmembrane</keyword>
<keyword evidence="1" id="KW-0472">Membrane</keyword>
<dbReference type="PROSITE" id="PS51257">
    <property type="entry name" value="PROKAR_LIPOPROTEIN"/>
    <property type="match status" value="1"/>
</dbReference>
<evidence type="ECO:0000313" key="3">
    <source>
        <dbReference type="Proteomes" id="UP000201385"/>
    </source>
</evidence>
<keyword evidence="1" id="KW-1133">Transmembrane helix</keyword>